<protein>
    <submittedName>
        <fullName evidence="3">Ig-like domain-containing protein</fullName>
    </submittedName>
</protein>
<evidence type="ECO:0000256" key="1">
    <source>
        <dbReference type="ARBA" id="ARBA00004196"/>
    </source>
</evidence>
<dbReference type="Gene3D" id="2.60.120.260">
    <property type="entry name" value="Galactose-binding domain-like"/>
    <property type="match status" value="2"/>
</dbReference>
<name>A0ABW0I8C4_9BACL</name>
<keyword evidence="4" id="KW-1185">Reference proteome</keyword>
<dbReference type="InterPro" id="IPR003343">
    <property type="entry name" value="Big_2"/>
</dbReference>
<dbReference type="SMART" id="SM00635">
    <property type="entry name" value="BID_2"/>
    <property type="match status" value="2"/>
</dbReference>
<dbReference type="Proteomes" id="UP001596113">
    <property type="component" value="Unassembled WGS sequence"/>
</dbReference>
<dbReference type="Pfam" id="PF02368">
    <property type="entry name" value="Big_2"/>
    <property type="match status" value="1"/>
</dbReference>
<dbReference type="Gene3D" id="2.70.98.70">
    <property type="match status" value="1"/>
</dbReference>
<dbReference type="Gene3D" id="1.50.10.100">
    <property type="entry name" value="Chondroitin AC/alginate lyase"/>
    <property type="match status" value="1"/>
</dbReference>
<feature type="domain" description="BIG2" evidence="2">
    <location>
        <begin position="490"/>
        <end position="565"/>
    </location>
</feature>
<sequence length="1904" mass="206145">MAFNNKARSRSRKSVVFTLVFMIVFSAFSVVAPQTLRSVAAQGEVTEYKFINASSGTSNIRLVGDPTAEPHVTYDQEMGALVDARQLGLSRSFEFDVPENGYYQISFQGYREDRVGIWDLYVDGNKIGQYDFYAPSFGIGPQQSYATMELKSGTHQFKLTSVGKNTAAIDGWSNHGAYPHKLVLTKQPAVEYRFFDAQSASSNIRLVGSPAAVPHVGFDQEMGALVDARALGLSRSFEIDVAKAGYYQVTFQGFREDRVGIWDLYMDNQWIGTYDFYAPSFGKGPSAVLQTVALTSGTHTFKLVSVAKNSAAIDGGSNYGAYPHKLALIPKASLPVQEYNFYDASNGVSNIRLQGDRTASPIVGYDQEMGALVDARALGLSRSFAIDVAEKGYYQVSFQGFRENRVGIWDLYVDGIKAGRYDFYAPSFGKGPNVAFRTFELTGGTHIFSLTSVGKNASAIDGGSNYGAYPHKLTLTGKPALPTFETGADAVKLKLLVGEQSQLQPYVQWSDGYRPDPSETVVYQYASSNPAAATVNSQGKISAVAAGTTNITVTATLGSLTAQRTWSVQVVGEHLNGASLELSPNALTLNNTAKLIVRGTLTDQSAADLTGAVIVYQSDNPAIASVDAGGVPTGHQLGQTTLRASVTLAGVTVNAQLSVTVGPNVLGKAELTLEGPVVETQVVKPTVKAYYDIGTPVNLSQAQVVFSSANNQILSPKANSGYFKALAQGTTTITVSVTLGGVTKTSSQTVTVGELKSDKTRSTYYTAAKVANARQNVLTYDWAATMRNSAVASADQYLAQGYDFIWHLVPPQTLPRSYGVNQALGSPISGKQIDQFGSYPYLGDPYAEPWKIIDPSAKDANGQYYRYPTNDFGAYYNSGLDAQGIFRPELANRSLLVNVLYPEKGPTWGVDDGYGWVDANGNRYTFIAYYTHWMLWFSGSIEKELASFRDAYIYTGDAKYAKAGLILLDRIADIYPTLSAKAYDGSVYLRSGINGRAVGSIWESGLSKGFASAYDAFYPATNDPSVMTDVIAFLSAKGEQYNLSFKTTAKGIRKNIEDGILREINKAVRNADIYGNMGFHQSTLAMAAVVLDTLPETKDWLDFVLRAGGYVPSLDQTTGGHILAGLVNDIDRDGEGNEGSPGYNSEWLQSYSFLGLADILQGYDKYPQADLYQNVKLKKMFMSKYQMMMAERYTPTIGDTGFTGNPLLEFNINTMRKAFDVYQDPLFAQLLYFLNHNRTEGLKGDIFSANPDGLAASVAADIAQYGPLNLGSTNMAGFGLAALRDGTRTQPSFGTSHLFTGLTVSQHSAPYSAFQTTNTVQLEAESAGQSITFAVPVTTGGTYELYVRPWRDPSYGKYGVYVDNQFLKEIDFNGYLTELESIGTLALTTGTHQLSFRYAGTTSASGGFKMGVTELRLRNTSGGAAPVGTDTLRDAWMYYGINDGHGHRDTLNLGLHAFGLDLAPDLGYPEYSDGANRSEWVANTVSHNTVVVDKKKQLPQKVALPQHFDDRGEVKLMDVAAPNVYTQTSAYRRTTAMIKVEETNSYTVDFFKVKGGTDHHFSFHAGEGTAAVEGLTLTAQATGTYAGSQVGFGQRADDVAGANYMGSGFHWLKNVRKTTNPAQQFSVDWQMKDTWNMYNGGAGANTNTHLRLTMLGALSDVALATGLPPQNKPGNPSELTYLLAHRNGTNLDSLFTSVIEPYKGARFIGSISPAVVRSGGTIVDNADVKAVKVTLNSGRVDYIVYSLDPNTTYTIDNKIQFRGFFGVYSEAGGVPVYRYVNDGSFIAPVSETPVQATAALQGTVVDFTKTLSASNSIDVQMSLSGVAANELVGRWIYIETSGVRNGAYEIKGVTSLGGNTYRLNVGDATPILTYRDYADFSQGFIYGFATGASFRIPLSNEQSS</sequence>
<dbReference type="Pfam" id="PF07940">
    <property type="entry name" value="Hepar_II_III_C"/>
    <property type="match status" value="1"/>
</dbReference>
<dbReference type="SUPFAM" id="SSF48230">
    <property type="entry name" value="Chondroitin AC/alginate lyase"/>
    <property type="match status" value="1"/>
</dbReference>
<comment type="caution">
    <text evidence="3">The sequence shown here is derived from an EMBL/GenBank/DDBJ whole genome shotgun (WGS) entry which is preliminary data.</text>
</comment>
<comment type="subcellular location">
    <subcellularLocation>
        <location evidence="1">Cell envelope</location>
    </subcellularLocation>
</comment>
<dbReference type="RefSeq" id="WP_378140268.1">
    <property type="nucleotide sequence ID" value="NZ_JBHSMI010000067.1"/>
</dbReference>
<dbReference type="InterPro" id="IPR012480">
    <property type="entry name" value="Hepar_II_III_C"/>
</dbReference>
<dbReference type="SUPFAM" id="SSF49373">
    <property type="entry name" value="Invasin/intimin cell-adhesion fragments"/>
    <property type="match status" value="2"/>
</dbReference>
<organism evidence="3 4">
    <name type="scientific">Cohnella soli</name>
    <dbReference type="NCBI Taxonomy" id="425005"/>
    <lineage>
        <taxon>Bacteria</taxon>
        <taxon>Bacillati</taxon>
        <taxon>Bacillota</taxon>
        <taxon>Bacilli</taxon>
        <taxon>Bacillales</taxon>
        <taxon>Paenibacillaceae</taxon>
        <taxon>Cohnella</taxon>
    </lineage>
</organism>
<dbReference type="InterPro" id="IPR008964">
    <property type="entry name" value="Invasin/intimin_cell_adhesion"/>
</dbReference>
<dbReference type="Gene3D" id="2.60.40.1080">
    <property type="match status" value="3"/>
</dbReference>
<evidence type="ECO:0000313" key="4">
    <source>
        <dbReference type="Proteomes" id="UP001596113"/>
    </source>
</evidence>
<evidence type="ECO:0000313" key="3">
    <source>
        <dbReference type="EMBL" id="MFC5407527.1"/>
    </source>
</evidence>
<dbReference type="InterPro" id="IPR008929">
    <property type="entry name" value="Chondroitin_lyas"/>
</dbReference>
<dbReference type="EMBL" id="JBHSMI010000067">
    <property type="protein sequence ID" value="MFC5407527.1"/>
    <property type="molecule type" value="Genomic_DNA"/>
</dbReference>
<evidence type="ECO:0000259" key="2">
    <source>
        <dbReference type="SMART" id="SM00635"/>
    </source>
</evidence>
<accession>A0ABW0I8C4</accession>
<reference evidence="4" key="1">
    <citation type="journal article" date="2019" name="Int. J. Syst. Evol. Microbiol.">
        <title>The Global Catalogue of Microorganisms (GCM) 10K type strain sequencing project: providing services to taxonomists for standard genome sequencing and annotation.</title>
        <authorList>
            <consortium name="The Broad Institute Genomics Platform"/>
            <consortium name="The Broad Institute Genome Sequencing Center for Infectious Disease"/>
            <person name="Wu L."/>
            <person name="Ma J."/>
        </authorList>
    </citation>
    <scope>NUCLEOTIDE SEQUENCE [LARGE SCALE GENOMIC DNA]</scope>
    <source>
        <strain evidence="4">CGMCC 1.18575</strain>
    </source>
</reference>
<proteinExistence type="predicted"/>
<gene>
    <name evidence="3" type="ORF">ACFPOF_32755</name>
</gene>
<feature type="domain" description="BIG2" evidence="2">
    <location>
        <begin position="576"/>
        <end position="658"/>
    </location>
</feature>